<comment type="caution">
    <text evidence="1">The sequence shown here is derived from an EMBL/GenBank/DDBJ whole genome shotgun (WGS) entry which is preliminary data.</text>
</comment>
<name>A0ABS6EDW1_9CLOT</name>
<sequence length="160" mass="17850">MCCKNEVWNAKINELNSFIDGLRNKEDALIAVLHRAQKIFGYLPREVQNFIAEKLNVPVSKVYGVVTFYSYFNTEPKGKYVISVCMGTACFVRGAGDVLHEFENKLELKTGETTADGMFTLDALRCVGACGLAPVVTINDKVYGHVTKDQVGKLLEDYKE</sequence>
<keyword evidence="1" id="KW-0560">Oxidoreductase</keyword>
<protein>
    <submittedName>
        <fullName evidence="1">NADH-quinone oxidoreductase subunit NuoE</fullName>
        <ecNumber evidence="1">1.6.5.11</ecNumber>
    </submittedName>
</protein>
<dbReference type="GO" id="GO:0016491">
    <property type="term" value="F:oxidoreductase activity"/>
    <property type="evidence" value="ECO:0007669"/>
    <property type="project" value="UniProtKB-KW"/>
</dbReference>
<dbReference type="RefSeq" id="WP_216437773.1">
    <property type="nucleotide sequence ID" value="NZ_JAHLQF010000001.1"/>
</dbReference>
<dbReference type="PIRSF" id="PIRSF000216">
    <property type="entry name" value="NADH_DH_24kDa"/>
    <property type="match status" value="1"/>
</dbReference>
<dbReference type="InterPro" id="IPR028431">
    <property type="entry name" value="NADP_DH_HndA-like"/>
</dbReference>
<dbReference type="NCBIfam" id="NF005722">
    <property type="entry name" value="PRK07539.1-2"/>
    <property type="match status" value="1"/>
</dbReference>
<dbReference type="CDD" id="cd03064">
    <property type="entry name" value="TRX_Fd_NuoE"/>
    <property type="match status" value="1"/>
</dbReference>
<organism evidence="1 2">
    <name type="scientific">Clostridium mobile</name>
    <dbReference type="NCBI Taxonomy" id="2841512"/>
    <lineage>
        <taxon>Bacteria</taxon>
        <taxon>Bacillati</taxon>
        <taxon>Bacillota</taxon>
        <taxon>Clostridia</taxon>
        <taxon>Eubacteriales</taxon>
        <taxon>Clostridiaceae</taxon>
        <taxon>Clostridium</taxon>
    </lineage>
</organism>
<dbReference type="Proteomes" id="UP000726170">
    <property type="component" value="Unassembled WGS sequence"/>
</dbReference>
<evidence type="ECO:0000313" key="1">
    <source>
        <dbReference type="EMBL" id="MBU5483391.1"/>
    </source>
</evidence>
<gene>
    <name evidence="1" type="primary">nuoE</name>
    <name evidence="1" type="ORF">KQI86_03560</name>
</gene>
<reference evidence="1 2" key="1">
    <citation type="submission" date="2021-06" db="EMBL/GenBank/DDBJ databases">
        <authorList>
            <person name="Sun Q."/>
            <person name="Li D."/>
        </authorList>
    </citation>
    <scope>NUCLEOTIDE SEQUENCE [LARGE SCALE GENOMIC DNA]</scope>
    <source>
        <strain evidence="1 2">MSJ-11</strain>
    </source>
</reference>
<evidence type="ECO:0000313" key="2">
    <source>
        <dbReference type="Proteomes" id="UP000726170"/>
    </source>
</evidence>
<dbReference type="PANTHER" id="PTHR43342">
    <property type="entry name" value="NADH-QUINONE OXIDOREDUCTASE, E SUBUNIT"/>
    <property type="match status" value="1"/>
</dbReference>
<keyword evidence="2" id="KW-1185">Reference proteome</keyword>
<dbReference type="Pfam" id="PF01257">
    <property type="entry name" value="2Fe-2S_thioredx"/>
    <property type="match status" value="1"/>
</dbReference>
<dbReference type="InterPro" id="IPR002023">
    <property type="entry name" value="NuoE-like"/>
</dbReference>
<dbReference type="PANTHER" id="PTHR43342:SF2">
    <property type="entry name" value="POTENTIAL NAD-REDUCING HYDROGENASE SUBUNIT"/>
    <property type="match status" value="1"/>
</dbReference>
<dbReference type="EC" id="1.6.5.11" evidence="1"/>
<dbReference type="EMBL" id="JAHLQF010000001">
    <property type="protein sequence ID" value="MBU5483391.1"/>
    <property type="molecule type" value="Genomic_DNA"/>
</dbReference>
<proteinExistence type="predicted"/>
<accession>A0ABS6EDW1</accession>
<dbReference type="InterPro" id="IPR042128">
    <property type="entry name" value="NuoE_dom"/>
</dbReference>
<dbReference type="NCBIfam" id="TIGR01958">
    <property type="entry name" value="nuoE_fam"/>
    <property type="match status" value="1"/>
</dbReference>